<keyword evidence="4" id="KW-1003">Cell membrane</keyword>
<dbReference type="FunFam" id="1.20.1640.10:FF:000001">
    <property type="entry name" value="Efflux pump membrane transporter"/>
    <property type="match status" value="1"/>
</dbReference>
<comment type="caution">
    <text evidence="11">The sequence shown here is derived from an EMBL/GenBank/DDBJ whole genome shotgun (WGS) entry which is preliminary data.</text>
</comment>
<feature type="transmembrane region" description="Helical" evidence="9">
    <location>
        <begin position="926"/>
        <end position="951"/>
    </location>
</feature>
<dbReference type="NCBIfam" id="TIGR00915">
    <property type="entry name" value="2A0602"/>
    <property type="match status" value="1"/>
</dbReference>
<dbReference type="SUPFAM" id="SSF82866">
    <property type="entry name" value="Multidrug efflux transporter AcrB transmembrane domain"/>
    <property type="match status" value="2"/>
</dbReference>
<dbReference type="InterPro" id="IPR027463">
    <property type="entry name" value="AcrB_DN_DC_subdom"/>
</dbReference>
<comment type="subcellular location">
    <subcellularLocation>
        <location evidence="1">Cell inner membrane</location>
        <topology evidence="1">Multi-pass membrane protein</topology>
    </subcellularLocation>
</comment>
<feature type="domain" description="SSD" evidence="10">
    <location>
        <begin position="372"/>
        <end position="497"/>
    </location>
</feature>
<feature type="transmembrane region" description="Helical" evidence="9">
    <location>
        <begin position="873"/>
        <end position="889"/>
    </location>
</feature>
<evidence type="ECO:0000256" key="7">
    <source>
        <dbReference type="ARBA" id="ARBA00022989"/>
    </source>
</evidence>
<dbReference type="Proteomes" id="UP001241110">
    <property type="component" value="Unassembled WGS sequence"/>
</dbReference>
<dbReference type="Gene3D" id="3.30.70.1430">
    <property type="entry name" value="Multidrug efflux transporter AcrB pore domain"/>
    <property type="match status" value="2"/>
</dbReference>
<comment type="similarity">
    <text evidence="2">Belongs to the resistance-nodulation-cell division (RND) (TC 2.A.6) family.</text>
</comment>
<dbReference type="PANTHER" id="PTHR32063:SF9">
    <property type="entry name" value="SIMILAR TO MULTIDRUG RESISTANCE PROTEIN MEXB"/>
    <property type="match status" value="1"/>
</dbReference>
<dbReference type="InterPro" id="IPR000731">
    <property type="entry name" value="SSD"/>
</dbReference>
<dbReference type="Gene3D" id="3.30.70.1440">
    <property type="entry name" value="Multidrug efflux transporter AcrB pore domain"/>
    <property type="match status" value="1"/>
</dbReference>
<organism evidence="11 12">
    <name type="scientific">Xanthocytophaga flava</name>
    <dbReference type="NCBI Taxonomy" id="3048013"/>
    <lineage>
        <taxon>Bacteria</taxon>
        <taxon>Pseudomonadati</taxon>
        <taxon>Bacteroidota</taxon>
        <taxon>Cytophagia</taxon>
        <taxon>Cytophagales</taxon>
        <taxon>Rhodocytophagaceae</taxon>
        <taxon>Xanthocytophaga</taxon>
    </lineage>
</organism>
<keyword evidence="3" id="KW-0813">Transport</keyword>
<dbReference type="InterPro" id="IPR001036">
    <property type="entry name" value="Acrflvin-R"/>
</dbReference>
<dbReference type="Pfam" id="PF00873">
    <property type="entry name" value="ACR_tran"/>
    <property type="match status" value="1"/>
</dbReference>
<dbReference type="Gene3D" id="3.30.70.1320">
    <property type="entry name" value="Multidrug efflux transporter AcrB pore domain like"/>
    <property type="match status" value="1"/>
</dbReference>
<evidence type="ECO:0000256" key="4">
    <source>
        <dbReference type="ARBA" id="ARBA00022475"/>
    </source>
</evidence>
<dbReference type="PRINTS" id="PR00702">
    <property type="entry name" value="ACRIFLAVINRP"/>
</dbReference>
<sequence>MFDIFIHRPVLSLVISLLIVFLGVLSLFTLPVTQFPEIVPPSVTVTAKYTGANAEVCTKAVATPLERAINGVPGMTYMTSVTSNNGTTLIQVFFEVGTDPDLAAVNVQNRVQTVIDELPEEVIKAGVATEKEVNSMLMYLNVMSEDSTVGEKFIYNFADINVLKELKRINGVGFCEIMGSREYSMRIWLKPDRMAAYEVSTDEIIETIRNQNVEAAPGKAGESSGKNPQMLQYVLRYTGKFFEPEQYKNIVIRANSDGSVLRIRDVADVEFGAMDYSMASKTDGRFSASIMIKQRPGSNAKEVIENVKQRMAELKEISFPPGMTYNITYDVSRFLDASIHEVLRTLVEACILVFIVVFIFLQDFRSTLIPALAVPVSLVGTLFFMDLLGFSINLLTLFALVLAIGIVVDNAIVVVEAVHTKMAEKHMSAKEATFAAMREISGAIVAITLVMSAVFIPVAFMSGPVGIFYRQFSLTLAISIVISGINAVTLTPALCAIMLKSTHGVPKKKGLLNRFFGRFNRAYESVEGKYKKATSFIAGRRVITIALLIFFFIATWGVNSLLPTGFIPTEDQGMIYVNVTTPAGATVERTEKVLDEVQLVAKDMKAVESVSFLAGYSLLTEAAGASYGMAMINLKSWDEREESVQDIIAALEEKTRKIQDADIQFFPPPTVPGFGNSSGFELRLLNRTTGESLQETAEVSNKFIAALKNAPEISSAFSSFDASFPQYMIHVDQEMAAKKGVTIDKAMSTLQTYLGSYYASNFIRFGQMYKVMVQALPTYRAKPEDLLQLYVKNNHGAMVPFSTFIKLERVYGPEQLTRYNMYTSAMINGDAAPGFSSGDAIKAVERVAKESLPRGYSYDWSGMTREEILSGNQAIYIFLVCLLFVYLLLAAQYESFLLPLPVILSLPTGIFGAFLSLQLLGLQNNIYAQVALVMLIGLLGKNAILIVEFAIQRRSEGYSVLQAAMEGGVSRLRPILMTSFAFIAGLMPLCIASGAGALGNRSIGTAAAGGMLIGTIFGVFLIPGLYVLFASLAEKFQDKPAQLSTASATESEQ</sequence>
<name>A0AAE3QSM0_9BACT</name>
<evidence type="ECO:0000256" key="3">
    <source>
        <dbReference type="ARBA" id="ARBA00022448"/>
    </source>
</evidence>
<dbReference type="PROSITE" id="PS50156">
    <property type="entry name" value="SSD"/>
    <property type="match status" value="1"/>
</dbReference>
<dbReference type="GO" id="GO:0015562">
    <property type="term" value="F:efflux transmembrane transporter activity"/>
    <property type="evidence" value="ECO:0007669"/>
    <property type="project" value="InterPro"/>
</dbReference>
<accession>A0AAE3QSM0</accession>
<feature type="transmembrane region" description="Helical" evidence="9">
    <location>
        <begin position="896"/>
        <end position="920"/>
    </location>
</feature>
<evidence type="ECO:0000256" key="2">
    <source>
        <dbReference type="ARBA" id="ARBA00010942"/>
    </source>
</evidence>
<gene>
    <name evidence="11" type="ORF">QNI16_16595</name>
</gene>
<feature type="transmembrane region" description="Helical" evidence="9">
    <location>
        <begin position="542"/>
        <end position="562"/>
    </location>
</feature>
<evidence type="ECO:0000256" key="6">
    <source>
        <dbReference type="ARBA" id="ARBA00022692"/>
    </source>
</evidence>
<dbReference type="Gene3D" id="3.30.2090.10">
    <property type="entry name" value="Multidrug efflux transporter AcrB TolC docking domain, DN and DC subdomains"/>
    <property type="match status" value="2"/>
</dbReference>
<dbReference type="SUPFAM" id="SSF82714">
    <property type="entry name" value="Multidrug efflux transporter AcrB TolC docking domain, DN and DC subdomains"/>
    <property type="match status" value="2"/>
</dbReference>
<evidence type="ECO:0000256" key="1">
    <source>
        <dbReference type="ARBA" id="ARBA00004429"/>
    </source>
</evidence>
<keyword evidence="8 9" id="KW-0472">Membrane</keyword>
<feature type="transmembrane region" description="Helical" evidence="9">
    <location>
        <begin position="472"/>
        <end position="499"/>
    </location>
</feature>
<feature type="transmembrane region" description="Helical" evidence="9">
    <location>
        <begin position="394"/>
        <end position="419"/>
    </location>
</feature>
<dbReference type="AlphaFoldDB" id="A0AAE3QSM0"/>
<keyword evidence="7 9" id="KW-1133">Transmembrane helix</keyword>
<feature type="transmembrane region" description="Helical" evidence="9">
    <location>
        <begin position="1007"/>
        <end position="1029"/>
    </location>
</feature>
<dbReference type="Gene3D" id="1.20.1640.10">
    <property type="entry name" value="Multidrug efflux transporter AcrB transmembrane domain"/>
    <property type="match status" value="2"/>
</dbReference>
<keyword evidence="6 9" id="KW-0812">Transmembrane</keyword>
<keyword evidence="5" id="KW-0997">Cell inner membrane</keyword>
<dbReference type="GO" id="GO:0005886">
    <property type="term" value="C:plasma membrane"/>
    <property type="evidence" value="ECO:0007669"/>
    <property type="project" value="UniProtKB-SubCell"/>
</dbReference>
<evidence type="ECO:0000256" key="5">
    <source>
        <dbReference type="ARBA" id="ARBA00022519"/>
    </source>
</evidence>
<feature type="transmembrane region" description="Helical" evidence="9">
    <location>
        <begin position="368"/>
        <end position="388"/>
    </location>
</feature>
<feature type="transmembrane region" description="Helical" evidence="9">
    <location>
        <begin position="972"/>
        <end position="995"/>
    </location>
</feature>
<reference evidence="11" key="1">
    <citation type="submission" date="2023-05" db="EMBL/GenBank/DDBJ databases">
        <authorList>
            <person name="Zhang X."/>
        </authorList>
    </citation>
    <scope>NUCLEOTIDE SEQUENCE</scope>
    <source>
        <strain evidence="11">YF14B1</strain>
    </source>
</reference>
<dbReference type="InterPro" id="IPR004764">
    <property type="entry name" value="MdtF-like"/>
</dbReference>
<feature type="transmembrane region" description="Helical" evidence="9">
    <location>
        <begin position="342"/>
        <end position="361"/>
    </location>
</feature>
<proteinExistence type="inferred from homology"/>
<dbReference type="RefSeq" id="WP_313980835.1">
    <property type="nucleotide sequence ID" value="NZ_JASJOS010000007.1"/>
</dbReference>
<feature type="transmembrane region" description="Helical" evidence="9">
    <location>
        <begin position="440"/>
        <end position="460"/>
    </location>
</feature>
<dbReference type="SUPFAM" id="SSF82693">
    <property type="entry name" value="Multidrug efflux transporter AcrB pore domain, PN1, PN2, PC1 and PC2 subdomains"/>
    <property type="match status" value="4"/>
</dbReference>
<dbReference type="GO" id="GO:0042910">
    <property type="term" value="F:xenobiotic transmembrane transporter activity"/>
    <property type="evidence" value="ECO:0007669"/>
    <property type="project" value="TreeGrafter"/>
</dbReference>
<evidence type="ECO:0000259" key="10">
    <source>
        <dbReference type="PROSITE" id="PS50156"/>
    </source>
</evidence>
<dbReference type="PANTHER" id="PTHR32063">
    <property type="match status" value="1"/>
</dbReference>
<dbReference type="GO" id="GO:0009636">
    <property type="term" value="P:response to toxic substance"/>
    <property type="evidence" value="ECO:0007669"/>
    <property type="project" value="UniProtKB-ARBA"/>
</dbReference>
<evidence type="ECO:0000256" key="9">
    <source>
        <dbReference type="SAM" id="Phobius"/>
    </source>
</evidence>
<evidence type="ECO:0000313" key="12">
    <source>
        <dbReference type="Proteomes" id="UP001241110"/>
    </source>
</evidence>
<dbReference type="EMBL" id="JASJOS010000007">
    <property type="protein sequence ID" value="MDJ1482124.1"/>
    <property type="molecule type" value="Genomic_DNA"/>
</dbReference>
<evidence type="ECO:0000256" key="8">
    <source>
        <dbReference type="ARBA" id="ARBA00023136"/>
    </source>
</evidence>
<protein>
    <submittedName>
        <fullName evidence="11">Efflux RND transporter permease subunit</fullName>
    </submittedName>
</protein>
<evidence type="ECO:0000313" key="11">
    <source>
        <dbReference type="EMBL" id="MDJ1482124.1"/>
    </source>
</evidence>